<dbReference type="InterPro" id="IPR022031">
    <property type="entry name" value="Rif1_N"/>
</dbReference>
<evidence type="ECO:0000259" key="8">
    <source>
        <dbReference type="Pfam" id="PF12231"/>
    </source>
</evidence>
<feature type="region of interest" description="Disordered" evidence="7">
    <location>
        <begin position="864"/>
        <end position="894"/>
    </location>
</feature>
<feature type="domain" description="Telomere-associated protein Rif1 N-terminal" evidence="8">
    <location>
        <begin position="100"/>
        <end position="471"/>
    </location>
</feature>
<dbReference type="GeneID" id="89977489"/>
<keyword evidence="6" id="KW-0131">Cell cycle</keyword>
<keyword evidence="4" id="KW-0779">Telomere</keyword>
<dbReference type="GO" id="GO:0005634">
    <property type="term" value="C:nucleus"/>
    <property type="evidence" value="ECO:0007669"/>
    <property type="project" value="UniProtKB-SubCell"/>
</dbReference>
<gene>
    <name evidence="9" type="ORF">LTR84_009330</name>
</gene>
<reference evidence="9 10" key="1">
    <citation type="submission" date="2023-08" db="EMBL/GenBank/DDBJ databases">
        <title>Black Yeasts Isolated from many extreme environments.</title>
        <authorList>
            <person name="Coleine C."/>
            <person name="Stajich J.E."/>
            <person name="Selbmann L."/>
        </authorList>
    </citation>
    <scope>NUCLEOTIDE SEQUENCE [LARGE SCALE GENOMIC DNA]</scope>
    <source>
        <strain evidence="9 10">CCFEE 5792</strain>
    </source>
</reference>
<proteinExistence type="predicted"/>
<evidence type="ECO:0000313" key="9">
    <source>
        <dbReference type="EMBL" id="KAK5045466.1"/>
    </source>
</evidence>
<feature type="compositionally biased region" description="Acidic residues" evidence="7">
    <location>
        <begin position="1130"/>
        <end position="1142"/>
    </location>
</feature>
<sequence length="1453" mass="160854">MNFTSTPESPASFPGSSSNGGRKRVEFSPWTNGPTPTLPSRSPSTTSTVKPLPPSSECQPSLKSILKTTAFDGLSLPNPAVVPEEELSMSAMMESIVQQLASDERTISVDAYQILAKVIRQYDDIPDEAVLKSKVSAILRYIKRDLLRPMDEIADTSLITQALKVLVIFVWNPEYSSFLNDEYRTFILDRSISIISEHTAPKSVIIHYLHLLATQNFRPILLTSNNRVLRLLESLKALSEHIKGIGVTLERILVYKKLLEQSKLTMKAKANLWIEELLTGMTNSCKEVRVKAIDFGVQVCAAFPSSPSISGPTRNVLERELENNVSFGAAICRRLEKMVASKDDMSQVPQIWSTIVLLSNSMDTRIDSWADLKIWLKVIQKCFNGSDPLVRQQSNLAWNRLVYVARPHEASDTLLAMLAKPVTIQLERPTADKTVKGSRMTAVGSYCNLLYYAFRPASTHKQYTRIWNEYIVKVMRSSFFERNSANSDIACRIFIALLWNSSQGPKVWNENRSLQDSRMIEPEEIPTLDCKWVRAKCSAIVDMFQILLRYSSWGASGQSDKAYIAVAWTHFLRALKDAGSKEIKPSAETKHAANTVLEFLERIWHEAAQGSSEVDVQVAAQIKQMTRMSVMELGQHILSMTLETNGHSLRLPFIFSEVTGAIIAEMSQQHDNGEARLHPSNNRISMQSLRPQYEKCLDFMCESIIKDISEESVCNLMEDFKTLDLLLQTTSPELLRATISRLQKPLALMLKTGYEVLQQKSIIESDQLYETFGRSITTALGKLPCNDVEAMDDVFSSLFTGSSTVLVNQAIVMWNSTFAHQETITLGTGLRQALSELHKLTDVYYPGMPEQQTSQHLLDVSSPLEYAETPSPPSHRSARTYQPPPNGLGVASPELGSQALTNNRIYSDDHQTYIPSSPGQVKSISEPTPRHDDSQVLFVPIESSPTSVLGLESQYLTVHQKDVRDRQRSEPAVVFPDLRSSPHPQSKSQHHGDCEFARKAASLGECPSTPTLPTNQDHGEREIQASPTPRARHYTNHVMDIEVPSSPPSVHDGDTKGRTGLENLSSPPQGPVDDSQMILEIGMPASDALDQNDDEMDAAVDAVPTPSVVDTPLQEAIATLTPGPERDLAEADAEDGETEEDSNVVGSMAVIVTKEIIINERTSPVATSRSDSDENDVLSASQLSQDLDRHIYESTGSSLLEQAFETAPTSSSNDGCDQECSNNTTHNFRKRKAGNSGKPARKRRIKSTSQLSSQASGEGYSSSQNELLDTIEVISSPSDRNIMPENPVSERRSCTSESTPTQRRGRGRPRKRGRGLQSADCRQTPQIVAAVIVPRPSALKTENSDFDTLGVDAGLTEHVESGELVIVDMELMPTEEESTENAIQELDDATSVPVVATSNSNQESSEQADPTFLTTLQAALDQLKSNTTENIDLRAVDDLCFQIRFHAQVLSQK</sequence>
<evidence type="ECO:0000313" key="10">
    <source>
        <dbReference type="Proteomes" id="UP001358417"/>
    </source>
</evidence>
<feature type="compositionally biased region" description="Polar residues" evidence="7">
    <location>
        <begin position="1207"/>
        <end position="1226"/>
    </location>
</feature>
<organism evidence="9 10">
    <name type="scientific">Exophiala bonariae</name>
    <dbReference type="NCBI Taxonomy" id="1690606"/>
    <lineage>
        <taxon>Eukaryota</taxon>
        <taxon>Fungi</taxon>
        <taxon>Dikarya</taxon>
        <taxon>Ascomycota</taxon>
        <taxon>Pezizomycotina</taxon>
        <taxon>Eurotiomycetes</taxon>
        <taxon>Chaetothyriomycetidae</taxon>
        <taxon>Chaetothyriales</taxon>
        <taxon>Herpotrichiellaceae</taxon>
        <taxon>Exophiala</taxon>
    </lineage>
</organism>
<dbReference type="EMBL" id="JAVRRD010000037">
    <property type="protein sequence ID" value="KAK5045466.1"/>
    <property type="molecule type" value="Genomic_DNA"/>
</dbReference>
<feature type="compositionally biased region" description="Basic residues" evidence="7">
    <location>
        <begin position="1303"/>
        <end position="1314"/>
    </location>
</feature>
<comment type="caution">
    <text evidence="9">The sequence shown here is derived from an EMBL/GenBank/DDBJ whole genome shotgun (WGS) entry which is preliminary data.</text>
</comment>
<evidence type="ECO:0000256" key="6">
    <source>
        <dbReference type="ARBA" id="ARBA00023306"/>
    </source>
</evidence>
<dbReference type="PANTHER" id="PTHR22928:SF3">
    <property type="entry name" value="TELOMERE-ASSOCIATED PROTEIN RIF1"/>
    <property type="match status" value="1"/>
</dbReference>
<feature type="compositionally biased region" description="Basic residues" evidence="7">
    <location>
        <begin position="1227"/>
        <end position="1246"/>
    </location>
</feature>
<dbReference type="GO" id="GO:0140445">
    <property type="term" value="C:chromosome, telomeric repeat region"/>
    <property type="evidence" value="ECO:0007669"/>
    <property type="project" value="TreeGrafter"/>
</dbReference>
<evidence type="ECO:0000256" key="7">
    <source>
        <dbReference type="SAM" id="MobiDB-lite"/>
    </source>
</evidence>
<dbReference type="Pfam" id="PF12231">
    <property type="entry name" value="Rif1_N"/>
    <property type="match status" value="1"/>
</dbReference>
<dbReference type="PANTHER" id="PTHR22928">
    <property type="entry name" value="TELOMERE-ASSOCIATED PROTEIN RIF1"/>
    <property type="match status" value="1"/>
</dbReference>
<feature type="region of interest" description="Disordered" evidence="7">
    <location>
        <begin position="1118"/>
        <end position="1143"/>
    </location>
</feature>
<comment type="subcellular location">
    <subcellularLocation>
        <location evidence="2">Chromosome</location>
        <location evidence="2">Telomere</location>
    </subcellularLocation>
    <subcellularLocation>
        <location evidence="1">Nucleus</location>
    </subcellularLocation>
</comment>
<dbReference type="SUPFAM" id="SSF48371">
    <property type="entry name" value="ARM repeat"/>
    <property type="match status" value="1"/>
</dbReference>
<feature type="compositionally biased region" description="Polar residues" evidence="7">
    <location>
        <begin position="1"/>
        <end position="20"/>
    </location>
</feature>
<dbReference type="GO" id="GO:0000723">
    <property type="term" value="P:telomere maintenance"/>
    <property type="evidence" value="ECO:0007669"/>
    <property type="project" value="TreeGrafter"/>
</dbReference>
<keyword evidence="3" id="KW-0158">Chromosome</keyword>
<dbReference type="RefSeq" id="XP_064701095.1">
    <property type="nucleotide sequence ID" value="XM_064852870.1"/>
</dbReference>
<feature type="compositionally biased region" description="Polar residues" evidence="7">
    <location>
        <begin position="913"/>
        <end position="926"/>
    </location>
</feature>
<evidence type="ECO:0000256" key="4">
    <source>
        <dbReference type="ARBA" id="ARBA00022895"/>
    </source>
</evidence>
<feature type="region of interest" description="Disordered" evidence="7">
    <location>
        <begin position="909"/>
        <end position="933"/>
    </location>
</feature>
<feature type="region of interest" description="Disordered" evidence="7">
    <location>
        <begin position="1"/>
        <end position="60"/>
    </location>
</feature>
<accession>A0AAV9MUZ0</accession>
<dbReference type="Proteomes" id="UP001358417">
    <property type="component" value="Unassembled WGS sequence"/>
</dbReference>
<feature type="compositionally biased region" description="Basic and acidic residues" evidence="7">
    <location>
        <begin position="960"/>
        <end position="969"/>
    </location>
</feature>
<keyword evidence="5" id="KW-0539">Nucleus</keyword>
<dbReference type="InterPro" id="IPR016024">
    <property type="entry name" value="ARM-type_fold"/>
</dbReference>
<keyword evidence="10" id="KW-1185">Reference proteome</keyword>
<evidence type="ECO:0000256" key="5">
    <source>
        <dbReference type="ARBA" id="ARBA00023242"/>
    </source>
</evidence>
<evidence type="ECO:0000256" key="2">
    <source>
        <dbReference type="ARBA" id="ARBA00004574"/>
    </source>
</evidence>
<evidence type="ECO:0000256" key="3">
    <source>
        <dbReference type="ARBA" id="ARBA00022454"/>
    </source>
</evidence>
<feature type="compositionally biased region" description="Low complexity" evidence="7">
    <location>
        <begin position="34"/>
        <end position="48"/>
    </location>
</feature>
<name>A0AAV9MUZ0_9EURO</name>
<feature type="region of interest" description="Disordered" evidence="7">
    <location>
        <begin position="960"/>
        <end position="1070"/>
    </location>
</feature>
<evidence type="ECO:0000256" key="1">
    <source>
        <dbReference type="ARBA" id="ARBA00004123"/>
    </source>
</evidence>
<protein>
    <recommendedName>
        <fullName evidence="8">Telomere-associated protein Rif1 N-terminal domain-containing protein</fullName>
    </recommendedName>
</protein>
<feature type="region of interest" description="Disordered" evidence="7">
    <location>
        <begin position="1204"/>
        <end position="1320"/>
    </location>
</feature>
<feature type="compositionally biased region" description="Low complexity" evidence="7">
    <location>
        <begin position="1252"/>
        <end position="1264"/>
    </location>
</feature>